<evidence type="ECO:0000256" key="2">
    <source>
        <dbReference type="ARBA" id="ARBA00023235"/>
    </source>
</evidence>
<gene>
    <name evidence="3" type="ORF">ACFP3R_30155</name>
</gene>
<dbReference type="Pfam" id="PF07221">
    <property type="entry name" value="GlcNAc_2-epim"/>
    <property type="match status" value="1"/>
</dbReference>
<proteinExistence type="inferred from homology"/>
<sequence length="605" mass="69445">MRDSQFTFSDLVAGYVTAHDRERSLIDLRTSDGRELRVTLTETTSAEFLRNLGDPYLDASAHVNDLVEPGRYLYAYGISYPGGDRVFVAKRLLFLGRGVGDYHFEQPGWWSQQLRELARFYRRAQFGGKTPVDYADYRTVLRLGGDKADHHVQETDTISRLVYGMASAYMLTGDEDFLGVAERGTEYLRDHVRFVDRDEDVVYWYHGIDIRGGSESKLFTSEFGDDYDAIPMYEQIYALVGPTQTYRVTGDPRISDDIEGTLRLFRKFFHDPERGGYFSHIDPILLNPDHESLGVNRSRKNWNSVGDHAPAYLFNLFLATGDKRHADMLEETFDLIVEHFPEEGSPFVQERFHADWSPDRTWRWQQDAAVVGHNLKIAWNLMRMNAIRPKASYAELAEKLGRTMPDVGSDQWRGGWYDVVERTLREGSDSHRFVWHDRKAWWQQEQAILAYLVLAGNTGDADFTRHAREAASFYNAFFLDHDEGGVYFNVLADGTPYLLGNERLKGSHSMSMYHASELCFLATVYGRLLLHSEPLTLWFRPRPDGFSDRVLRVAPDALPPGRVRLDWVEVDDRPYEDFDPVAMTVNLPDATGDVVVRAHLSPVED</sequence>
<keyword evidence="2" id="KW-0413">Isomerase</keyword>
<dbReference type="Gene3D" id="1.50.10.10">
    <property type="match status" value="1"/>
</dbReference>
<evidence type="ECO:0000256" key="1">
    <source>
        <dbReference type="ARBA" id="ARBA00008558"/>
    </source>
</evidence>
<dbReference type="InterPro" id="IPR008928">
    <property type="entry name" value="6-hairpin_glycosidase_sf"/>
</dbReference>
<dbReference type="RefSeq" id="WP_380640871.1">
    <property type="nucleotide sequence ID" value="NZ_JBHSQO010000045.1"/>
</dbReference>
<accession>A0ABW1PDS2</accession>
<reference evidence="4" key="1">
    <citation type="journal article" date="2019" name="Int. J. Syst. Evol. Microbiol.">
        <title>The Global Catalogue of Microorganisms (GCM) 10K type strain sequencing project: providing services to taxonomists for standard genome sequencing and annotation.</title>
        <authorList>
            <consortium name="The Broad Institute Genomics Platform"/>
            <consortium name="The Broad Institute Genome Sequencing Center for Infectious Disease"/>
            <person name="Wu L."/>
            <person name="Ma J."/>
        </authorList>
    </citation>
    <scope>NUCLEOTIDE SEQUENCE [LARGE SCALE GENOMIC DNA]</scope>
    <source>
        <strain evidence="4">CGMCC 4.7246</strain>
    </source>
</reference>
<dbReference type="Proteomes" id="UP001596220">
    <property type="component" value="Unassembled WGS sequence"/>
</dbReference>
<comment type="caution">
    <text evidence="3">The sequence shown here is derived from an EMBL/GenBank/DDBJ whole genome shotgun (WGS) entry which is preliminary data.</text>
</comment>
<dbReference type="InterPro" id="IPR012341">
    <property type="entry name" value="6hp_glycosidase-like_sf"/>
</dbReference>
<organism evidence="3 4">
    <name type="scientific">Saccharothrix lopnurensis</name>
    <dbReference type="NCBI Taxonomy" id="1670621"/>
    <lineage>
        <taxon>Bacteria</taxon>
        <taxon>Bacillati</taxon>
        <taxon>Actinomycetota</taxon>
        <taxon>Actinomycetes</taxon>
        <taxon>Pseudonocardiales</taxon>
        <taxon>Pseudonocardiaceae</taxon>
        <taxon>Saccharothrix</taxon>
    </lineage>
</organism>
<protein>
    <submittedName>
        <fullName evidence="3">AGE family epimerase/isomerase</fullName>
    </submittedName>
</protein>
<dbReference type="SUPFAM" id="SSF48208">
    <property type="entry name" value="Six-hairpin glycosidases"/>
    <property type="match status" value="1"/>
</dbReference>
<keyword evidence="4" id="KW-1185">Reference proteome</keyword>
<evidence type="ECO:0000313" key="4">
    <source>
        <dbReference type="Proteomes" id="UP001596220"/>
    </source>
</evidence>
<dbReference type="InterPro" id="IPR010819">
    <property type="entry name" value="AGE/CE"/>
</dbReference>
<evidence type="ECO:0000313" key="3">
    <source>
        <dbReference type="EMBL" id="MFC6093555.1"/>
    </source>
</evidence>
<name>A0ABW1PDS2_9PSEU</name>
<comment type="similarity">
    <text evidence="1">Belongs to the N-acylglucosamine 2-epimerase family.</text>
</comment>
<dbReference type="PANTHER" id="PTHR15108">
    <property type="entry name" value="N-ACYLGLUCOSAMINE-2-EPIMERASE"/>
    <property type="match status" value="1"/>
</dbReference>
<dbReference type="EMBL" id="JBHSQO010000045">
    <property type="protein sequence ID" value="MFC6093555.1"/>
    <property type="molecule type" value="Genomic_DNA"/>
</dbReference>